<dbReference type="Pfam" id="PF22058">
    <property type="entry name" value="X25_BaPul_like"/>
    <property type="match status" value="1"/>
</dbReference>
<dbReference type="RefSeq" id="WP_110104741.1">
    <property type="nucleotide sequence ID" value="NZ_JACBZZ010000001.1"/>
</dbReference>
<dbReference type="AlphaFoldDB" id="A0A2V3DVQ4"/>
<organism evidence="3 4">
    <name type="scientific">Arthrobacter psychrochitiniphilus</name>
    <dbReference type="NCBI Taxonomy" id="291045"/>
    <lineage>
        <taxon>Bacteria</taxon>
        <taxon>Bacillati</taxon>
        <taxon>Actinomycetota</taxon>
        <taxon>Actinomycetes</taxon>
        <taxon>Micrococcales</taxon>
        <taxon>Micrococcaceae</taxon>
        <taxon>Arthrobacter</taxon>
    </lineage>
</organism>
<feature type="domain" description="Amylopullulanase X25" evidence="2">
    <location>
        <begin position="164"/>
        <end position="253"/>
    </location>
</feature>
<feature type="region of interest" description="Disordered" evidence="1">
    <location>
        <begin position="114"/>
        <end position="145"/>
    </location>
</feature>
<keyword evidence="3" id="KW-0378">Hydrolase</keyword>
<dbReference type="GO" id="GO:0005975">
    <property type="term" value="P:carbohydrate metabolic process"/>
    <property type="evidence" value="ECO:0007669"/>
    <property type="project" value="UniProtKB-ARBA"/>
</dbReference>
<keyword evidence="3" id="KW-0326">Glycosidase</keyword>
<comment type="caution">
    <text evidence="3">The sequence shown here is derived from an EMBL/GenBank/DDBJ whole genome shotgun (WGS) entry which is preliminary data.</text>
</comment>
<dbReference type="InterPro" id="IPR054409">
    <property type="entry name" value="X25_BaPul-like"/>
</dbReference>
<dbReference type="CDD" id="cd12962">
    <property type="entry name" value="X25_BaPul_like"/>
    <property type="match status" value="1"/>
</dbReference>
<name>A0A2V3DVQ4_9MICC</name>
<dbReference type="OrthoDB" id="9805159at2"/>
<sequence>MSVRDNTNRRLKEVLDIMAAGSWQDDKPNGGEVLAEAVARIPFTKEESELLSGGIPRGHKNLTKATADLVKAGWMTKGRGGWAITDNGLRATVAFSTVEKLSDALSNGTLIPAGTELPEKPAGTPAAKTAPAKQPSVKAATAPAAAKEQAGDSGVVLGEQPASVALVGDFGTTLGAEKNWDPSHAAVQMTLDSIGGLWQLTADLPAGQYNYKAVVNGSWDENYGAFGLLDGANHEFSHAGGPVTFHYNHATKDVLRG</sequence>
<evidence type="ECO:0000313" key="4">
    <source>
        <dbReference type="Proteomes" id="UP000246303"/>
    </source>
</evidence>
<accession>A0A2V3DVQ4</accession>
<dbReference type="GO" id="GO:0016798">
    <property type="term" value="F:hydrolase activity, acting on glycosyl bonds"/>
    <property type="evidence" value="ECO:0007669"/>
    <property type="project" value="UniProtKB-KW"/>
</dbReference>
<dbReference type="Proteomes" id="UP000246303">
    <property type="component" value="Unassembled WGS sequence"/>
</dbReference>
<keyword evidence="4" id="KW-1185">Reference proteome</keyword>
<evidence type="ECO:0000256" key="1">
    <source>
        <dbReference type="SAM" id="MobiDB-lite"/>
    </source>
</evidence>
<protein>
    <submittedName>
        <fullName evidence="3">Glycosidase</fullName>
    </submittedName>
</protein>
<dbReference type="Gene3D" id="2.60.40.10">
    <property type="entry name" value="Immunoglobulins"/>
    <property type="match status" value="1"/>
</dbReference>
<evidence type="ECO:0000313" key="3">
    <source>
        <dbReference type="EMBL" id="PXA69456.1"/>
    </source>
</evidence>
<dbReference type="SUPFAM" id="SSF81296">
    <property type="entry name" value="E set domains"/>
    <property type="match status" value="1"/>
</dbReference>
<gene>
    <name evidence="3" type="ORF">CVS29_02595</name>
</gene>
<feature type="compositionally biased region" description="Low complexity" evidence="1">
    <location>
        <begin position="120"/>
        <end position="145"/>
    </location>
</feature>
<evidence type="ECO:0000259" key="2">
    <source>
        <dbReference type="Pfam" id="PF22058"/>
    </source>
</evidence>
<dbReference type="InterPro" id="IPR014756">
    <property type="entry name" value="Ig_E-set"/>
</dbReference>
<proteinExistence type="predicted"/>
<dbReference type="EMBL" id="QHLZ01000001">
    <property type="protein sequence ID" value="PXA69456.1"/>
    <property type="molecule type" value="Genomic_DNA"/>
</dbReference>
<dbReference type="InterPro" id="IPR013783">
    <property type="entry name" value="Ig-like_fold"/>
</dbReference>
<reference evidence="3 4" key="1">
    <citation type="submission" date="2018-05" db="EMBL/GenBank/DDBJ databases">
        <title>Genetic diversity of glacier-inhabiting Cryobacterium bacteria in China and description of Cryobacterium mengkeensis sp. nov. and Arthrobacter glacialis sp. nov.</title>
        <authorList>
            <person name="Liu Q."/>
            <person name="Xin Y.-H."/>
        </authorList>
    </citation>
    <scope>NUCLEOTIDE SEQUENCE [LARGE SCALE GENOMIC DNA]</scope>
    <source>
        <strain evidence="3 4">GP3</strain>
    </source>
</reference>